<dbReference type="EMBL" id="JABEZU010000002">
    <property type="protein sequence ID" value="NOV97020.1"/>
    <property type="molecule type" value="Genomic_DNA"/>
</dbReference>
<keyword evidence="1" id="KW-0805">Transcription regulation</keyword>
<dbReference type="Gene3D" id="1.10.10.10">
    <property type="entry name" value="Winged helix-like DNA-binding domain superfamily/Winged helix DNA-binding domain"/>
    <property type="match status" value="1"/>
</dbReference>
<evidence type="ECO:0000256" key="3">
    <source>
        <dbReference type="ARBA" id="ARBA00023163"/>
    </source>
</evidence>
<dbReference type="SUPFAM" id="SSF46785">
    <property type="entry name" value="Winged helix' DNA-binding domain"/>
    <property type="match status" value="1"/>
</dbReference>
<feature type="domain" description="HTH arsR-type" evidence="4">
    <location>
        <begin position="1"/>
        <end position="86"/>
    </location>
</feature>
<dbReference type="InterPro" id="IPR001845">
    <property type="entry name" value="HTH_ArsR_DNA-bd_dom"/>
</dbReference>
<protein>
    <submittedName>
        <fullName evidence="5">DNA-binding transcriptional ArsR family regulator</fullName>
    </submittedName>
</protein>
<dbReference type="Pfam" id="PF12840">
    <property type="entry name" value="HTH_20"/>
    <property type="match status" value="1"/>
</dbReference>
<keyword evidence="3" id="KW-0804">Transcription</keyword>
<sequence>MDVFEALGAPHRRRIVELVSSEERTAGEIAAHFDISRPGVSQHLTALVSAGVLIVRRTGRERRYSLHADALAEAGSWLEAQRVRWNDALDRLEREIAAEDLGAAPDQRGTP</sequence>
<dbReference type="InterPro" id="IPR011991">
    <property type="entry name" value="ArsR-like_HTH"/>
</dbReference>
<keyword evidence="2 5" id="KW-0238">DNA-binding</keyword>
<evidence type="ECO:0000313" key="6">
    <source>
        <dbReference type="Proteomes" id="UP000757540"/>
    </source>
</evidence>
<dbReference type="Proteomes" id="UP000757540">
    <property type="component" value="Unassembled WGS sequence"/>
</dbReference>
<dbReference type="InterPro" id="IPR051081">
    <property type="entry name" value="HTH_MetalResp_TranReg"/>
</dbReference>
<comment type="caution">
    <text evidence="5">The sequence shown here is derived from an EMBL/GenBank/DDBJ whole genome shotgun (WGS) entry which is preliminary data.</text>
</comment>
<dbReference type="CDD" id="cd00090">
    <property type="entry name" value="HTH_ARSR"/>
    <property type="match status" value="1"/>
</dbReference>
<dbReference type="InterPro" id="IPR036388">
    <property type="entry name" value="WH-like_DNA-bd_sf"/>
</dbReference>
<evidence type="ECO:0000313" key="5">
    <source>
        <dbReference type="EMBL" id="NOV97020.1"/>
    </source>
</evidence>
<dbReference type="PRINTS" id="PR00778">
    <property type="entry name" value="HTHARSR"/>
</dbReference>
<dbReference type="NCBIfam" id="NF033788">
    <property type="entry name" value="HTH_metalloreg"/>
    <property type="match status" value="1"/>
</dbReference>
<evidence type="ECO:0000256" key="1">
    <source>
        <dbReference type="ARBA" id="ARBA00023015"/>
    </source>
</evidence>
<reference evidence="5 6" key="1">
    <citation type="submission" date="2020-05" db="EMBL/GenBank/DDBJ databases">
        <title>Genomic Encyclopedia of Type Strains, Phase III (KMG-III): the genomes of soil and plant-associated and newly described type strains.</title>
        <authorList>
            <person name="Whitman W."/>
        </authorList>
    </citation>
    <scope>NUCLEOTIDE SEQUENCE [LARGE SCALE GENOMIC DNA]</scope>
    <source>
        <strain evidence="5 6">KCTC 19046</strain>
    </source>
</reference>
<evidence type="ECO:0000256" key="2">
    <source>
        <dbReference type="ARBA" id="ARBA00023125"/>
    </source>
</evidence>
<organism evidence="5 6">
    <name type="scientific">Isoptericola halotolerans</name>
    <dbReference type="NCBI Taxonomy" id="300560"/>
    <lineage>
        <taxon>Bacteria</taxon>
        <taxon>Bacillati</taxon>
        <taxon>Actinomycetota</taxon>
        <taxon>Actinomycetes</taxon>
        <taxon>Micrococcales</taxon>
        <taxon>Promicromonosporaceae</taxon>
        <taxon>Isoptericola</taxon>
    </lineage>
</organism>
<dbReference type="GO" id="GO:0003677">
    <property type="term" value="F:DNA binding"/>
    <property type="evidence" value="ECO:0007669"/>
    <property type="project" value="UniProtKB-KW"/>
</dbReference>
<dbReference type="PROSITE" id="PS50987">
    <property type="entry name" value="HTH_ARSR_2"/>
    <property type="match status" value="1"/>
</dbReference>
<proteinExistence type="predicted"/>
<name>A0ABX2A2Q0_9MICO</name>
<gene>
    <name evidence="5" type="ORF">HDG69_001595</name>
</gene>
<accession>A0ABX2A2Q0</accession>
<dbReference type="PANTHER" id="PTHR33154">
    <property type="entry name" value="TRANSCRIPTIONAL REGULATOR, ARSR FAMILY"/>
    <property type="match status" value="1"/>
</dbReference>
<dbReference type="SMART" id="SM00418">
    <property type="entry name" value="HTH_ARSR"/>
    <property type="match status" value="1"/>
</dbReference>
<dbReference type="PANTHER" id="PTHR33154:SF33">
    <property type="entry name" value="TRANSCRIPTIONAL REPRESSOR SDPR"/>
    <property type="match status" value="1"/>
</dbReference>
<keyword evidence="6" id="KW-1185">Reference proteome</keyword>
<dbReference type="RefSeq" id="WP_171783278.1">
    <property type="nucleotide sequence ID" value="NZ_BAAAML010000014.1"/>
</dbReference>
<evidence type="ECO:0000259" key="4">
    <source>
        <dbReference type="PROSITE" id="PS50987"/>
    </source>
</evidence>
<dbReference type="InterPro" id="IPR036390">
    <property type="entry name" value="WH_DNA-bd_sf"/>
</dbReference>